<dbReference type="PRINTS" id="PR01713">
    <property type="entry name" value="NUCEPIMERASE"/>
</dbReference>
<evidence type="ECO:0000256" key="1">
    <source>
        <dbReference type="ARBA" id="ARBA00001911"/>
    </source>
</evidence>
<evidence type="ECO:0000256" key="12">
    <source>
        <dbReference type="ARBA" id="ARBA00023136"/>
    </source>
</evidence>
<evidence type="ECO:0000256" key="7">
    <source>
        <dbReference type="ARBA" id="ARBA00022793"/>
    </source>
</evidence>
<dbReference type="InterPro" id="IPR016040">
    <property type="entry name" value="NAD(P)-bd_dom"/>
</dbReference>
<name>A0ABR2YUX9_9CHLO</name>
<protein>
    <recommendedName>
        <fullName evidence="5">UDP-glucuronate decarboxylase</fullName>
        <ecNumber evidence="5">4.1.1.35</ecNumber>
    </recommendedName>
</protein>
<comment type="function">
    <text evidence="14">Catalyzes the NAD-dependent decarboxylation of UDP-glucuronic acid to UDP-xylose. Necessary for the biosynthesis of the core tetrasaccharide in glycosaminoglycan biosynthesis.</text>
</comment>
<keyword evidence="8" id="KW-0735">Signal-anchor</keyword>
<evidence type="ECO:0000256" key="4">
    <source>
        <dbReference type="ARBA" id="ARBA00007505"/>
    </source>
</evidence>
<evidence type="ECO:0000256" key="5">
    <source>
        <dbReference type="ARBA" id="ARBA00012290"/>
    </source>
</evidence>
<dbReference type="InterPro" id="IPR036291">
    <property type="entry name" value="NAD(P)-bd_dom_sf"/>
</dbReference>
<evidence type="ECO:0000256" key="2">
    <source>
        <dbReference type="ARBA" id="ARBA00004447"/>
    </source>
</evidence>
<evidence type="ECO:0000256" key="13">
    <source>
        <dbReference type="ARBA" id="ARBA00023239"/>
    </source>
</evidence>
<comment type="pathway">
    <text evidence="3">Nucleotide-sugar biosynthesis; UDP-alpha-D-xylose biosynthesis; UDP-alpha-D-xylose from UDP-alpha-D-glucuronate: step 1/1.</text>
</comment>
<comment type="caution">
    <text evidence="16">The sequence shown here is derived from an EMBL/GenBank/DDBJ whole genome shotgun (WGS) entry which is preliminary data.</text>
</comment>
<evidence type="ECO:0000313" key="17">
    <source>
        <dbReference type="Proteomes" id="UP001491310"/>
    </source>
</evidence>
<dbReference type="PANTHER" id="PTHR43078">
    <property type="entry name" value="UDP-GLUCURONIC ACID DECARBOXYLASE-RELATED"/>
    <property type="match status" value="1"/>
</dbReference>
<dbReference type="SUPFAM" id="SSF51735">
    <property type="entry name" value="NAD(P)-binding Rossmann-fold domains"/>
    <property type="match status" value="1"/>
</dbReference>
<gene>
    <name evidence="16" type="ORF">WJX75_002643</name>
</gene>
<evidence type="ECO:0000256" key="8">
    <source>
        <dbReference type="ARBA" id="ARBA00022968"/>
    </source>
</evidence>
<evidence type="ECO:0000256" key="9">
    <source>
        <dbReference type="ARBA" id="ARBA00022989"/>
    </source>
</evidence>
<evidence type="ECO:0000313" key="16">
    <source>
        <dbReference type="EMBL" id="KAK9915684.1"/>
    </source>
</evidence>
<dbReference type="EMBL" id="JALJOT010000004">
    <property type="protein sequence ID" value="KAK9915684.1"/>
    <property type="molecule type" value="Genomic_DNA"/>
</dbReference>
<keyword evidence="12" id="KW-0472">Membrane</keyword>
<dbReference type="InterPro" id="IPR044516">
    <property type="entry name" value="UXS-like"/>
</dbReference>
<dbReference type="Pfam" id="PF16363">
    <property type="entry name" value="GDP_Man_Dehyd"/>
    <property type="match status" value="1"/>
</dbReference>
<comment type="similarity">
    <text evidence="4">Belongs to the NAD(P)-dependent epimerase/dehydratase family. UDP-glucuronic acid decarboxylase subfamily.</text>
</comment>
<evidence type="ECO:0000256" key="10">
    <source>
        <dbReference type="ARBA" id="ARBA00023027"/>
    </source>
</evidence>
<evidence type="ECO:0000256" key="14">
    <source>
        <dbReference type="ARBA" id="ARBA00025005"/>
    </source>
</evidence>
<keyword evidence="10" id="KW-0520">NAD</keyword>
<evidence type="ECO:0000259" key="15">
    <source>
        <dbReference type="Pfam" id="PF16363"/>
    </source>
</evidence>
<keyword evidence="13" id="KW-0456">Lyase</keyword>
<keyword evidence="17" id="KW-1185">Reference proteome</keyword>
<dbReference type="PANTHER" id="PTHR43078:SF6">
    <property type="entry name" value="UDP-GLUCURONIC ACID DECARBOXYLASE 1"/>
    <property type="match status" value="1"/>
</dbReference>
<keyword evidence="6" id="KW-0812">Transmembrane</keyword>
<dbReference type="EC" id="4.1.1.35" evidence="5"/>
<comment type="cofactor">
    <cofactor evidence="1">
        <name>NAD(+)</name>
        <dbReference type="ChEBI" id="CHEBI:57540"/>
    </cofactor>
</comment>
<evidence type="ECO:0000256" key="3">
    <source>
        <dbReference type="ARBA" id="ARBA00005100"/>
    </source>
</evidence>
<evidence type="ECO:0000256" key="11">
    <source>
        <dbReference type="ARBA" id="ARBA00023034"/>
    </source>
</evidence>
<organism evidence="16 17">
    <name type="scientific">Coccomyxa subellipsoidea</name>
    <dbReference type="NCBI Taxonomy" id="248742"/>
    <lineage>
        <taxon>Eukaryota</taxon>
        <taxon>Viridiplantae</taxon>
        <taxon>Chlorophyta</taxon>
        <taxon>core chlorophytes</taxon>
        <taxon>Trebouxiophyceae</taxon>
        <taxon>Trebouxiophyceae incertae sedis</taxon>
        <taxon>Coccomyxaceae</taxon>
        <taxon>Coccomyxa</taxon>
    </lineage>
</organism>
<dbReference type="Proteomes" id="UP001491310">
    <property type="component" value="Unassembled WGS sequence"/>
</dbReference>
<proteinExistence type="inferred from homology"/>
<keyword evidence="9" id="KW-1133">Transmembrane helix</keyword>
<evidence type="ECO:0000256" key="6">
    <source>
        <dbReference type="ARBA" id="ARBA00022692"/>
    </source>
</evidence>
<sequence>MAESNGSHKQENGETKIKAKPRIERNRVLVTGGAGFVGSHLCTYLVERGDHVICVDNFFTGSKENVAHLLGKTNFELIRHDVVEKLLLEVDQIYHLACPASPVHYKYNPIKTIKTSFIGTMNMLGLAKRTHARFLLTSTSEVYGDPLEHPQTESYWGNVNCIGERSCYDEGKRAAECLTFDYQREHNLEVRVVRIFNTYGPHMALDDGRVVSNFVAQALTGQPLTIYGDGQQTRSFQYVSDLVEGMVRVMDGPYTGPFNIGNPTEFTMLELAQVVKEVVNPDAQIVYKENTADDPSRRKPDISKAKKALGWEPKVPLREGLSRMVSDFAKRLGVEAPKIPQRT</sequence>
<accession>A0ABR2YUX9</accession>
<comment type="subcellular location">
    <subcellularLocation>
        <location evidence="2">Golgi apparatus</location>
        <location evidence="2">Golgi stack membrane</location>
        <topology evidence="2">Single-pass type II membrane protein</topology>
    </subcellularLocation>
</comment>
<reference evidence="16 17" key="1">
    <citation type="journal article" date="2024" name="Nat. Commun.">
        <title>Phylogenomics reveals the evolutionary origins of lichenization in chlorophyte algae.</title>
        <authorList>
            <person name="Puginier C."/>
            <person name="Libourel C."/>
            <person name="Otte J."/>
            <person name="Skaloud P."/>
            <person name="Haon M."/>
            <person name="Grisel S."/>
            <person name="Petersen M."/>
            <person name="Berrin J.G."/>
            <person name="Delaux P.M."/>
            <person name="Dal Grande F."/>
            <person name="Keller J."/>
        </authorList>
    </citation>
    <scope>NUCLEOTIDE SEQUENCE [LARGE SCALE GENOMIC DNA]</scope>
    <source>
        <strain evidence="16 17">SAG 216-7</strain>
    </source>
</reference>
<dbReference type="Gene3D" id="3.40.50.720">
    <property type="entry name" value="NAD(P)-binding Rossmann-like Domain"/>
    <property type="match status" value="2"/>
</dbReference>
<feature type="domain" description="NAD(P)-binding" evidence="15">
    <location>
        <begin position="29"/>
        <end position="324"/>
    </location>
</feature>
<keyword evidence="11" id="KW-0333">Golgi apparatus</keyword>
<dbReference type="CDD" id="cd05230">
    <property type="entry name" value="UGD_SDR_e"/>
    <property type="match status" value="1"/>
</dbReference>
<keyword evidence="7" id="KW-0210">Decarboxylase</keyword>